<dbReference type="Pfam" id="PF00619">
    <property type="entry name" value="CARD"/>
    <property type="match status" value="1"/>
</dbReference>
<dbReference type="SUPFAM" id="SSF50978">
    <property type="entry name" value="WD40 repeat-like"/>
    <property type="match status" value="2"/>
</dbReference>
<evidence type="ECO:0000313" key="7">
    <source>
        <dbReference type="RefSeq" id="XP_017884243.1"/>
    </source>
</evidence>
<dbReference type="Gene3D" id="1.10.533.10">
    <property type="entry name" value="Death Domain, Fas"/>
    <property type="match status" value="1"/>
</dbReference>
<evidence type="ECO:0000259" key="4">
    <source>
        <dbReference type="PROSITE" id="PS50209"/>
    </source>
</evidence>
<feature type="domain" description="CARD" evidence="4">
    <location>
        <begin position="3"/>
        <end position="79"/>
    </location>
</feature>
<proteinExistence type="predicted"/>
<dbReference type="Gene3D" id="1.10.8.430">
    <property type="entry name" value="Helical domain of apoptotic protease-activating factors"/>
    <property type="match status" value="1"/>
</dbReference>
<dbReference type="Gene3D" id="1.25.40.370">
    <property type="match status" value="1"/>
</dbReference>
<accession>A0AAJ7J3Z1</accession>
<name>A0AAJ7J3Z1_9HYME</name>
<dbReference type="Proteomes" id="UP000694925">
    <property type="component" value="Unplaced"/>
</dbReference>
<dbReference type="KEGG" id="ccal:108627465"/>
<keyword evidence="2" id="KW-0053">Apoptosis</keyword>
<dbReference type="InterPro" id="IPR002182">
    <property type="entry name" value="NB-ARC"/>
</dbReference>
<dbReference type="PRINTS" id="PR00364">
    <property type="entry name" value="DISEASERSIST"/>
</dbReference>
<dbReference type="Pfam" id="PF00931">
    <property type="entry name" value="NB-ARC"/>
    <property type="match status" value="1"/>
</dbReference>
<dbReference type="Pfam" id="PF12894">
    <property type="entry name" value="ANAPC4_WD40"/>
    <property type="match status" value="1"/>
</dbReference>
<dbReference type="InterPro" id="IPR041452">
    <property type="entry name" value="APAF1_C"/>
</dbReference>
<dbReference type="InterPro" id="IPR048975">
    <property type="entry name" value="WHD_APAF1"/>
</dbReference>
<dbReference type="RefSeq" id="XP_017884242.1">
    <property type="nucleotide sequence ID" value="XM_018028753.2"/>
</dbReference>
<dbReference type="PROSITE" id="PS50209">
    <property type="entry name" value="CARD"/>
    <property type="match status" value="1"/>
</dbReference>
<keyword evidence="1" id="KW-0853">WD repeat</keyword>
<dbReference type="RefSeq" id="XP_017884243.1">
    <property type="nucleotide sequence ID" value="XM_018028754.2"/>
</dbReference>
<keyword evidence="6 7" id="KW-0378">Hydrolase</keyword>
<evidence type="ECO:0000313" key="5">
    <source>
        <dbReference type="Proteomes" id="UP000694925"/>
    </source>
</evidence>
<dbReference type="GeneID" id="108627465"/>
<dbReference type="GO" id="GO:0005829">
    <property type="term" value="C:cytosol"/>
    <property type="evidence" value="ECO:0007669"/>
    <property type="project" value="UniProtKB-ARBA"/>
</dbReference>
<keyword evidence="3" id="KW-0677">Repeat</keyword>
<dbReference type="InterPro" id="IPR011029">
    <property type="entry name" value="DEATH-like_dom_sf"/>
</dbReference>
<gene>
    <name evidence="6 7" type="primary">LOC108627465</name>
</gene>
<dbReference type="InterPro" id="IPR024977">
    <property type="entry name" value="Apc4-like_WD40_dom"/>
</dbReference>
<dbReference type="InterPro" id="IPR015943">
    <property type="entry name" value="WD40/YVTN_repeat-like_dom_sf"/>
</dbReference>
<dbReference type="PANTHER" id="PTHR22845:SF5">
    <property type="entry name" value="APOPTOTIC PROTEASE-ACTIVATING FACTOR 1"/>
    <property type="match status" value="1"/>
</dbReference>
<sequence length="1369" mass="157910">MKMDELHQHILKTLRRKIVADMDVHNNVIKPLQLRDILTDQHITKIESGTSKERRAEILLDILPSCGPNAFNFFRQALRLHYEWLSEEMDNLEMSGKPFNNIKYGGAPALPPISPSTVERQQKMNQLKEQLTKLQPNGYILLHGMKGFGRSCLAASTLNDVDFVRKEFNNEVYWIKFGYKRSIEEETLIQLIRLYHLVKNLEILPLSPQSEIKGSLIHFLKDYFNKHPNALLILDDVWDRSIIEAFDFECKTLVISTNREYLWGKRPSVIRLNDGFTEAETLGLFAKVLDTEVESLPQEAKQIHAECKGMPLLISMFSAQFEEFKHDMRISSKRWRYYLESLKKHDKKTRVIKDFWDIQKGIFDTCIQQLSVEMRNLYEELVIFREDVNITPETLKILWEENPYRVEEMMLDLCHKSLAAKEWNDKLNSYIYGVHDLLLCHLREKFSPDDIIEKHKSLIKKYHEYSNGDFSKLPGDNYSYSYIGYHLEQARMYDEFPRIYLDFDFIESAIIYSGLNNLLIDFNIYKKYITKDHDSVYELRFHDLEKFLEEQSSIIAEHRRKRCLDIVQIAMNHPYQGYVKDTAMKLAEERSNCLYILHDKKSQNMDMPMSEEMSTEVVTTCFTHDPDQILFGNKVGEIYSWDSVNKRQTLFSGHSKMSCIKKIVVSSDGDCFLSLDDQGIVRLFKLSDDEDEQDKCIPPKQKQDFWQGIYTSEIPHDHSSMKFSVPEQIILDMVFAYDNSRVVACTDKGMIVVWDRFGNMKWQCHYPNGNSYLKYVAFTTESNLLHVMDEVNGVLISYNRTDKDYKYLSQYNPNLEGKKIIFFRNAPEQTNSLLIVTEKKAVYVKFFVSTNSLMHLSMHSYKKQVRATVEDEKTVFVCASLTNDGQYIVLADSSGFINVWDAEGGFQSAVVTYKSRVSSLDTYWMKEGYHIICGSQNRLLHKWKLPVEGTCLTTKKPLFDAKVQKFGSEPDVIVTETLSNTIVVLNNDVKVAETEPINGKINNLILHEGTIIYVTDKGMVNIFDIKSKQSTPALQFSSSVELIKILDLKSDVDNNYVIICRESKENLRVWKTGKISYLVLNAGYVISIHKIDEENLVTVTKNGVITVWRVDGTNWIPIDQVKIGNSITSSSSCLSYQKNYLIVLNENGCVVVYKLYNQTITFPPNIKVTEYCRKIYSHKLRCCEISQNEKYLAIGFENGHISIIDVSMTSEICQLHFHTDPVTQLNWAPSSIEVPILLSVSSDEIVWWNIILAMNSSKKKKSGMNRSISTPFPNGDKMDDSLCMSTSQSVDSGMYEMQSENSGTSNVGYDSTKFWKSKKGKDPKHPALLAVVELSSNFFAKVCVSADFTRFVTVDIYGSISTFTLCGYN</sequence>
<dbReference type="PANTHER" id="PTHR22845">
    <property type="entry name" value="APOPTOTIC PROTEASE-ACTIVATING FACTOR 1"/>
    <property type="match status" value="1"/>
</dbReference>
<dbReference type="GO" id="GO:0006508">
    <property type="term" value="P:proteolysis"/>
    <property type="evidence" value="ECO:0007669"/>
    <property type="project" value="UniProtKB-KW"/>
</dbReference>
<dbReference type="InterPro" id="IPR027417">
    <property type="entry name" value="P-loop_NTPase"/>
</dbReference>
<dbReference type="Gene3D" id="2.130.10.10">
    <property type="entry name" value="YVTN repeat-like/Quinoprotein amine dehydrogenase"/>
    <property type="match status" value="3"/>
</dbReference>
<dbReference type="InterPro" id="IPR001680">
    <property type="entry name" value="WD40_rpt"/>
</dbReference>
<dbReference type="SUPFAM" id="SSF47986">
    <property type="entry name" value="DEATH domain"/>
    <property type="match status" value="1"/>
</dbReference>
<dbReference type="GO" id="GO:0042981">
    <property type="term" value="P:regulation of apoptotic process"/>
    <property type="evidence" value="ECO:0007669"/>
    <property type="project" value="InterPro"/>
</dbReference>
<dbReference type="CTD" id="36914"/>
<keyword evidence="5" id="KW-1185">Reference proteome</keyword>
<dbReference type="Pfam" id="PF17908">
    <property type="entry name" value="APAF1_C"/>
    <property type="match status" value="1"/>
</dbReference>
<dbReference type="InterPro" id="IPR036322">
    <property type="entry name" value="WD40_repeat_dom_sf"/>
</dbReference>
<evidence type="ECO:0000256" key="2">
    <source>
        <dbReference type="ARBA" id="ARBA00022703"/>
    </source>
</evidence>
<protein>
    <submittedName>
        <fullName evidence="6 7">Apoptotic protease-activating factor 1 isoform X1</fullName>
    </submittedName>
</protein>
<dbReference type="CDD" id="cd01671">
    <property type="entry name" value="CARD"/>
    <property type="match status" value="1"/>
</dbReference>
<evidence type="ECO:0000256" key="3">
    <source>
        <dbReference type="ARBA" id="ARBA00022737"/>
    </source>
</evidence>
<dbReference type="InterPro" id="IPR036388">
    <property type="entry name" value="WH-like_DNA-bd_sf"/>
</dbReference>
<dbReference type="Gene3D" id="1.10.10.10">
    <property type="entry name" value="Winged helix-like DNA-binding domain superfamily/Winged helix DNA-binding domain"/>
    <property type="match status" value="1"/>
</dbReference>
<reference evidence="6 7" key="1">
    <citation type="submission" date="2025-04" db="UniProtKB">
        <authorList>
            <consortium name="RefSeq"/>
        </authorList>
    </citation>
    <scope>IDENTIFICATION</scope>
    <source>
        <tissue evidence="6 7">Whole body</tissue>
    </source>
</reference>
<dbReference type="Gene3D" id="3.40.50.300">
    <property type="entry name" value="P-loop containing nucleotide triphosphate hydrolases"/>
    <property type="match status" value="1"/>
</dbReference>
<dbReference type="InterPro" id="IPR042197">
    <property type="entry name" value="Apaf_helical"/>
</dbReference>
<dbReference type="SMART" id="SM00114">
    <property type="entry name" value="CARD"/>
    <property type="match status" value="1"/>
</dbReference>
<dbReference type="GO" id="GO:0006915">
    <property type="term" value="P:apoptotic process"/>
    <property type="evidence" value="ECO:0007669"/>
    <property type="project" value="UniProtKB-KW"/>
</dbReference>
<evidence type="ECO:0000256" key="1">
    <source>
        <dbReference type="ARBA" id="ARBA00022574"/>
    </source>
</evidence>
<keyword evidence="6 7" id="KW-0645">Protease</keyword>
<dbReference type="InterPro" id="IPR001315">
    <property type="entry name" value="CARD"/>
</dbReference>
<evidence type="ECO:0000313" key="6">
    <source>
        <dbReference type="RefSeq" id="XP_017884242.1"/>
    </source>
</evidence>
<organism evidence="5 7">
    <name type="scientific">Ceratina calcarata</name>
    <dbReference type="NCBI Taxonomy" id="156304"/>
    <lineage>
        <taxon>Eukaryota</taxon>
        <taxon>Metazoa</taxon>
        <taxon>Ecdysozoa</taxon>
        <taxon>Arthropoda</taxon>
        <taxon>Hexapoda</taxon>
        <taxon>Insecta</taxon>
        <taxon>Pterygota</taxon>
        <taxon>Neoptera</taxon>
        <taxon>Endopterygota</taxon>
        <taxon>Hymenoptera</taxon>
        <taxon>Apocrita</taxon>
        <taxon>Aculeata</taxon>
        <taxon>Apoidea</taxon>
        <taxon>Anthophila</taxon>
        <taxon>Apidae</taxon>
        <taxon>Ceratina</taxon>
        <taxon>Zadontomerus</taxon>
    </lineage>
</organism>
<dbReference type="SUPFAM" id="SSF52540">
    <property type="entry name" value="P-loop containing nucleoside triphosphate hydrolases"/>
    <property type="match status" value="1"/>
</dbReference>
<dbReference type="GO" id="GO:0043531">
    <property type="term" value="F:ADP binding"/>
    <property type="evidence" value="ECO:0007669"/>
    <property type="project" value="InterPro"/>
</dbReference>
<dbReference type="SMART" id="SM00320">
    <property type="entry name" value="WD40"/>
    <property type="match status" value="6"/>
</dbReference>
<dbReference type="GO" id="GO:0008233">
    <property type="term" value="F:peptidase activity"/>
    <property type="evidence" value="ECO:0007669"/>
    <property type="project" value="UniProtKB-KW"/>
</dbReference>
<dbReference type="Pfam" id="PF21296">
    <property type="entry name" value="WHD_APAF1"/>
    <property type="match status" value="1"/>
</dbReference>